<organism evidence="2 3">
    <name type="scientific">Epidermidibacterium keratini</name>
    <dbReference type="NCBI Taxonomy" id="1891644"/>
    <lineage>
        <taxon>Bacteria</taxon>
        <taxon>Bacillati</taxon>
        <taxon>Actinomycetota</taxon>
        <taxon>Actinomycetes</taxon>
        <taxon>Sporichthyales</taxon>
        <taxon>Sporichthyaceae</taxon>
        <taxon>Epidermidibacterium</taxon>
    </lineage>
</organism>
<dbReference type="Gene3D" id="3.40.50.150">
    <property type="entry name" value="Vaccinia Virus protein VP39"/>
    <property type="match status" value="1"/>
</dbReference>
<dbReference type="CDD" id="cd02440">
    <property type="entry name" value="AdoMet_MTases"/>
    <property type="match status" value="1"/>
</dbReference>
<sequence length="211" mass="23218">MVTRDGCPVAVYRAMDPEPTLTDVRRFLGDRQTVLDLGSGAGRIANPLTREGRIVTAVDDSSEMLAHVVGARTICTPIANLALTERFESVLLLSHLINSKDPLPLVQSASSHLTPDGVLVIERFAPGRSWNPSVRNSGPVTIRLSDIVRDGDRIQAVTTYELKGAAWPQTWELWERNDAEVTRLLYEAGLTALHLEGQWVIAGRRQRNDGS</sequence>
<dbReference type="InterPro" id="IPR029063">
    <property type="entry name" value="SAM-dependent_MTases_sf"/>
</dbReference>
<keyword evidence="2" id="KW-0489">Methyltransferase</keyword>
<evidence type="ECO:0000313" key="3">
    <source>
        <dbReference type="Proteomes" id="UP000463857"/>
    </source>
</evidence>
<dbReference type="GO" id="GO:0032259">
    <property type="term" value="P:methylation"/>
    <property type="evidence" value="ECO:0007669"/>
    <property type="project" value="UniProtKB-KW"/>
</dbReference>
<dbReference type="GO" id="GO:0008757">
    <property type="term" value="F:S-adenosylmethionine-dependent methyltransferase activity"/>
    <property type="evidence" value="ECO:0007669"/>
    <property type="project" value="InterPro"/>
</dbReference>
<dbReference type="SUPFAM" id="SSF53335">
    <property type="entry name" value="S-adenosyl-L-methionine-dependent methyltransferases"/>
    <property type="match status" value="1"/>
</dbReference>
<evidence type="ECO:0000313" key="2">
    <source>
        <dbReference type="EMBL" id="QHC00956.1"/>
    </source>
</evidence>
<dbReference type="InParanoid" id="A0A7L4YP82"/>
<protein>
    <submittedName>
        <fullName evidence="2">Methyltransferase domain-containing protein</fullName>
    </submittedName>
</protein>
<accession>A0A7L4YP82</accession>
<evidence type="ECO:0000259" key="1">
    <source>
        <dbReference type="Pfam" id="PF08241"/>
    </source>
</evidence>
<dbReference type="KEGG" id="eke:EK0264_12105"/>
<dbReference type="AlphaFoldDB" id="A0A7L4YP82"/>
<proteinExistence type="predicted"/>
<dbReference type="OrthoDB" id="7062303at2"/>
<dbReference type="EMBL" id="CP047156">
    <property type="protein sequence ID" value="QHC00956.1"/>
    <property type="molecule type" value="Genomic_DNA"/>
</dbReference>
<name>A0A7L4YP82_9ACTN</name>
<dbReference type="Proteomes" id="UP000463857">
    <property type="component" value="Chromosome"/>
</dbReference>
<gene>
    <name evidence="2" type="ORF">EK0264_12105</name>
</gene>
<reference evidence="2 3" key="1">
    <citation type="journal article" date="2018" name="Int. J. Syst. Evol. Microbiol.">
        <title>Epidermidibacterium keratini gen. nov., sp. nov., a member of the family Sporichthyaceae, isolated from keratin epidermis.</title>
        <authorList>
            <person name="Lee D.G."/>
            <person name="Trujillo M.E."/>
            <person name="Kang S."/>
            <person name="Nam J.J."/>
            <person name="Kim Y.J."/>
        </authorList>
    </citation>
    <scope>NUCLEOTIDE SEQUENCE [LARGE SCALE GENOMIC DNA]</scope>
    <source>
        <strain evidence="2 3">EPI-7</strain>
    </source>
</reference>
<keyword evidence="2" id="KW-0808">Transferase</keyword>
<feature type="domain" description="Methyltransferase type 11" evidence="1">
    <location>
        <begin position="35"/>
        <end position="121"/>
    </location>
</feature>
<dbReference type="InterPro" id="IPR013216">
    <property type="entry name" value="Methyltransf_11"/>
</dbReference>
<dbReference type="Pfam" id="PF08241">
    <property type="entry name" value="Methyltransf_11"/>
    <property type="match status" value="1"/>
</dbReference>
<dbReference type="RefSeq" id="WP_159545951.1">
    <property type="nucleotide sequence ID" value="NZ_CP047156.1"/>
</dbReference>
<keyword evidence="3" id="KW-1185">Reference proteome</keyword>